<evidence type="ECO:0000259" key="2">
    <source>
        <dbReference type="SMART" id="SM00834"/>
    </source>
</evidence>
<gene>
    <name evidence="3" type="ORF">G5C60_03180</name>
</gene>
<dbReference type="RefSeq" id="WP_165254616.1">
    <property type="nucleotide sequence ID" value="NZ_JAAKZY010000006.1"/>
</dbReference>
<evidence type="ECO:0000313" key="3">
    <source>
        <dbReference type="EMBL" id="NGO06695.1"/>
    </source>
</evidence>
<organism evidence="3 4">
    <name type="scientific">Streptomyces scabichelini</name>
    <dbReference type="NCBI Taxonomy" id="2711217"/>
    <lineage>
        <taxon>Bacteria</taxon>
        <taxon>Bacillati</taxon>
        <taxon>Actinomycetota</taxon>
        <taxon>Actinomycetes</taxon>
        <taxon>Kitasatosporales</taxon>
        <taxon>Streptomycetaceae</taxon>
        <taxon>Streptomyces</taxon>
    </lineage>
</organism>
<dbReference type="Pfam" id="PF09723">
    <property type="entry name" value="Zn_ribbon_8"/>
    <property type="match status" value="1"/>
</dbReference>
<protein>
    <submittedName>
        <fullName evidence="3">Zinc ribbon domain-containing protein</fullName>
    </submittedName>
</protein>
<name>A0A6G4UYF4_9ACTN</name>
<dbReference type="InterPro" id="IPR013429">
    <property type="entry name" value="Regulatory_FmdB_Zinc_ribbon"/>
</dbReference>
<feature type="region of interest" description="Disordered" evidence="1">
    <location>
        <begin position="55"/>
        <end position="93"/>
    </location>
</feature>
<dbReference type="SMART" id="SM00834">
    <property type="entry name" value="CxxC_CXXC_SSSS"/>
    <property type="match status" value="1"/>
</dbReference>
<accession>A0A6G4UYF4</accession>
<proteinExistence type="predicted"/>
<feature type="domain" description="Putative regulatory protein FmdB zinc ribbon" evidence="2">
    <location>
        <begin position="1"/>
        <end position="41"/>
    </location>
</feature>
<dbReference type="NCBIfam" id="TIGR02605">
    <property type="entry name" value="CxxC_CxxC_SSSS"/>
    <property type="match status" value="1"/>
</dbReference>
<dbReference type="EMBL" id="JAAKZY010000006">
    <property type="protein sequence ID" value="NGO06695.1"/>
    <property type="molecule type" value="Genomic_DNA"/>
</dbReference>
<keyword evidence="4" id="KW-1185">Reference proteome</keyword>
<dbReference type="Proteomes" id="UP000472335">
    <property type="component" value="Unassembled WGS sequence"/>
</dbReference>
<evidence type="ECO:0000313" key="4">
    <source>
        <dbReference type="Proteomes" id="UP000472335"/>
    </source>
</evidence>
<evidence type="ECO:0000256" key="1">
    <source>
        <dbReference type="SAM" id="MobiDB-lite"/>
    </source>
</evidence>
<comment type="caution">
    <text evidence="3">The sequence shown here is derived from an EMBL/GenBank/DDBJ whole genome shotgun (WGS) entry which is preliminary data.</text>
</comment>
<reference evidence="3 4" key="1">
    <citation type="submission" date="2020-02" db="EMBL/GenBank/DDBJ databases">
        <title>Whole-genome analyses of novel actinobacteria.</title>
        <authorList>
            <person name="Sahin N."/>
            <person name="Gencbay T."/>
        </authorList>
    </citation>
    <scope>NUCLEOTIDE SEQUENCE [LARGE SCALE GENOMIC DNA]</scope>
    <source>
        <strain evidence="3 4">HC44</strain>
    </source>
</reference>
<sequence>MATYQYRCPGCGTFDVIRPIGRALPEEPCEACGDRARRVFTAPMLTRTPARLSRALHAQEASAHEPRVVSEVPPARRGPAAPADPRHALLPKP</sequence>
<dbReference type="AlphaFoldDB" id="A0A6G4UYF4"/>
<feature type="compositionally biased region" description="Low complexity" evidence="1">
    <location>
        <begin position="73"/>
        <end position="83"/>
    </location>
</feature>